<protein>
    <submittedName>
        <fullName evidence="15">COPI alpha subunit C-terminus-domain-containing protein</fullName>
    </submittedName>
</protein>
<dbReference type="InterPro" id="IPR006692">
    <property type="entry name" value="Beta-prop_COPA/B_2nd"/>
</dbReference>
<feature type="non-terminal residue" evidence="15">
    <location>
        <position position="1"/>
    </location>
</feature>
<dbReference type="PROSITE" id="PS00678">
    <property type="entry name" value="WD_REPEATS_1"/>
    <property type="match status" value="1"/>
</dbReference>
<evidence type="ECO:0000256" key="2">
    <source>
        <dbReference type="ARBA" id="ARBA00004496"/>
    </source>
</evidence>
<dbReference type="InterPro" id="IPR019775">
    <property type="entry name" value="WD40_repeat_CS"/>
</dbReference>
<dbReference type="CDD" id="cd22948">
    <property type="entry name" value="Coatomer_WDAD_alpha"/>
    <property type="match status" value="1"/>
</dbReference>
<dbReference type="InterPro" id="IPR047312">
    <property type="entry name" value="Coatomer_alpha_WD-assoc_reg"/>
</dbReference>
<evidence type="ECO:0000259" key="14">
    <source>
        <dbReference type="Pfam" id="PF06957"/>
    </source>
</evidence>
<evidence type="ECO:0000256" key="8">
    <source>
        <dbReference type="ARBA" id="ARBA00022927"/>
    </source>
</evidence>
<keyword evidence="16" id="KW-1185">Reference proteome</keyword>
<feature type="domain" description="Coatomer alpha subunit C-terminal" evidence="14">
    <location>
        <begin position="679"/>
        <end position="1052"/>
    </location>
</feature>
<dbReference type="GO" id="GO:0005198">
    <property type="term" value="F:structural molecule activity"/>
    <property type="evidence" value="ECO:0007669"/>
    <property type="project" value="InterPro"/>
</dbReference>
<dbReference type="FunFam" id="1.25.40.470:FF:000002">
    <property type="entry name" value="Coatomer subunit alpha"/>
    <property type="match status" value="1"/>
</dbReference>
<feature type="region of interest" description="Disordered" evidence="12">
    <location>
        <begin position="590"/>
        <end position="624"/>
    </location>
</feature>
<dbReference type="EMBL" id="KZ988651">
    <property type="protein sequence ID" value="RKP11793.1"/>
    <property type="molecule type" value="Genomic_DNA"/>
</dbReference>
<feature type="repeat" description="WD" evidence="11">
    <location>
        <begin position="1"/>
        <end position="30"/>
    </location>
</feature>
<evidence type="ECO:0000256" key="3">
    <source>
        <dbReference type="ARBA" id="ARBA00022448"/>
    </source>
</evidence>
<evidence type="ECO:0000313" key="15">
    <source>
        <dbReference type="EMBL" id="RKP11793.1"/>
    </source>
</evidence>
<feature type="region of interest" description="Disordered" evidence="12">
    <location>
        <begin position="174"/>
        <end position="199"/>
    </location>
</feature>
<dbReference type="Proteomes" id="UP000267251">
    <property type="component" value="Unassembled WGS sequence"/>
</dbReference>
<evidence type="ECO:0000256" key="7">
    <source>
        <dbReference type="ARBA" id="ARBA00022892"/>
    </source>
</evidence>
<dbReference type="PROSITE" id="PS50082">
    <property type="entry name" value="WD_REPEATS_2"/>
    <property type="match status" value="1"/>
</dbReference>
<evidence type="ECO:0000256" key="4">
    <source>
        <dbReference type="ARBA" id="ARBA00022490"/>
    </source>
</evidence>
<keyword evidence="7" id="KW-0931">ER-Golgi transport</keyword>
<accession>A0A4P9XZ90</accession>
<comment type="subcellular location">
    <subcellularLocation>
        <location evidence="2">Cytoplasm</location>
    </subcellularLocation>
    <subcellularLocation>
        <location evidence="1">Golgi apparatus membrane</location>
        <topology evidence="1">Peripheral membrane protein</topology>
        <orientation evidence="1">Cytoplasmic side</orientation>
    </subcellularLocation>
</comment>
<dbReference type="GO" id="GO:0030126">
    <property type="term" value="C:COPI vesicle coat"/>
    <property type="evidence" value="ECO:0007669"/>
    <property type="project" value="InterPro"/>
</dbReference>
<evidence type="ECO:0000256" key="9">
    <source>
        <dbReference type="ARBA" id="ARBA00023034"/>
    </source>
</evidence>
<dbReference type="Pfam" id="PF06957">
    <property type="entry name" value="COPI_C"/>
    <property type="match status" value="1"/>
</dbReference>
<feature type="region of interest" description="Disordered" evidence="12">
    <location>
        <begin position="651"/>
        <end position="698"/>
    </location>
</feature>
<dbReference type="GO" id="GO:0000139">
    <property type="term" value="C:Golgi membrane"/>
    <property type="evidence" value="ECO:0007669"/>
    <property type="project" value="UniProtKB-SubCell"/>
</dbReference>
<evidence type="ECO:0000256" key="11">
    <source>
        <dbReference type="PROSITE-ProRule" id="PRU00221"/>
    </source>
</evidence>
<dbReference type="Gene3D" id="1.25.40.470">
    <property type="match status" value="1"/>
</dbReference>
<keyword evidence="6" id="KW-0677">Repeat</keyword>
<dbReference type="InterPro" id="IPR015943">
    <property type="entry name" value="WD40/YVTN_repeat-like_dom_sf"/>
</dbReference>
<dbReference type="InterPro" id="IPR010714">
    <property type="entry name" value="Coatomer_asu_C"/>
</dbReference>
<name>A0A4P9XZ90_9FUNG</name>
<dbReference type="InterPro" id="IPR001680">
    <property type="entry name" value="WD40_rpt"/>
</dbReference>
<keyword evidence="10" id="KW-0472">Membrane</keyword>
<dbReference type="GO" id="GO:0016192">
    <property type="term" value="P:vesicle-mediated transport"/>
    <property type="evidence" value="ECO:0007669"/>
    <property type="project" value="UniProtKB-KW"/>
</dbReference>
<proteinExistence type="predicted"/>
<keyword evidence="8" id="KW-0653">Protein transport</keyword>
<dbReference type="Gene3D" id="2.130.10.10">
    <property type="entry name" value="YVTN repeat-like/Quinoprotein amine dehydrogenase"/>
    <property type="match status" value="1"/>
</dbReference>
<evidence type="ECO:0000313" key="16">
    <source>
        <dbReference type="Proteomes" id="UP000267251"/>
    </source>
</evidence>
<evidence type="ECO:0000256" key="12">
    <source>
        <dbReference type="SAM" id="MobiDB-lite"/>
    </source>
</evidence>
<dbReference type="AlphaFoldDB" id="A0A4P9XZ90"/>
<feature type="domain" description="COPA/B second beta-propeller" evidence="13">
    <location>
        <begin position="120"/>
        <end position="365"/>
    </location>
</feature>
<dbReference type="GO" id="GO:0006886">
    <property type="term" value="P:intracellular protein transport"/>
    <property type="evidence" value="ECO:0007669"/>
    <property type="project" value="InterPro"/>
</dbReference>
<feature type="compositionally biased region" description="Low complexity" evidence="12">
    <location>
        <begin position="178"/>
        <end position="192"/>
    </location>
</feature>
<evidence type="ECO:0000256" key="5">
    <source>
        <dbReference type="ARBA" id="ARBA00022574"/>
    </source>
</evidence>
<keyword evidence="5 11" id="KW-0853">WD repeat</keyword>
<evidence type="ECO:0000259" key="13">
    <source>
        <dbReference type="Pfam" id="PF04053"/>
    </source>
</evidence>
<organism evidence="15 16">
    <name type="scientific">Piptocephalis cylindrospora</name>
    <dbReference type="NCBI Taxonomy" id="1907219"/>
    <lineage>
        <taxon>Eukaryota</taxon>
        <taxon>Fungi</taxon>
        <taxon>Fungi incertae sedis</taxon>
        <taxon>Zoopagomycota</taxon>
        <taxon>Zoopagomycotina</taxon>
        <taxon>Zoopagomycetes</taxon>
        <taxon>Zoopagales</taxon>
        <taxon>Piptocephalidaceae</taxon>
        <taxon>Piptocephalis</taxon>
    </lineage>
</organism>
<gene>
    <name evidence="15" type="ORF">BJ684DRAFT_12431</name>
</gene>
<dbReference type="SUPFAM" id="SSF50978">
    <property type="entry name" value="WD40 repeat-like"/>
    <property type="match status" value="1"/>
</dbReference>
<evidence type="ECO:0000256" key="6">
    <source>
        <dbReference type="ARBA" id="ARBA00022737"/>
    </source>
</evidence>
<keyword evidence="3" id="KW-0813">Transport</keyword>
<reference evidence="16" key="1">
    <citation type="journal article" date="2018" name="Nat. Microbiol.">
        <title>Leveraging single-cell genomics to expand the fungal tree of life.</title>
        <authorList>
            <person name="Ahrendt S.R."/>
            <person name="Quandt C.A."/>
            <person name="Ciobanu D."/>
            <person name="Clum A."/>
            <person name="Salamov A."/>
            <person name="Andreopoulos B."/>
            <person name="Cheng J.F."/>
            <person name="Woyke T."/>
            <person name="Pelin A."/>
            <person name="Henrissat B."/>
            <person name="Reynolds N.K."/>
            <person name="Benny G.L."/>
            <person name="Smith M.E."/>
            <person name="James T.Y."/>
            <person name="Grigoriev I.V."/>
        </authorList>
    </citation>
    <scope>NUCLEOTIDE SEQUENCE [LARGE SCALE GENOMIC DNA]</scope>
</reference>
<sequence length="1054" mass="112145">HPRLPDVILSASEDRTLRVWDLGRKQTIKSFRREHERFWMLAAHPSLPLFAAGHDGGLLIFKLDRERPAMTPPLSQPRIDRSSSAMLYVRDREVRYSDVASGEDVGVLRLRALPGGVGEYQQARTLAYQPQEKAVLVIHPGTSATTGDEGSDSPSTAEGLYSLYVLGKSGALKGSHGSSSPAPSATATTSASDVEPLTGPGSAGVFVGRQRFVILDRRAQTLTVRDFANAITRTVTNPGGAEYPGAPYILLGTSTHLLLYGLGSRRVEGSVAVPGIRYVVWDTTGGGRLVAVAKHTISLVYLTPRATLELGSQVHETIRIKSASFVSVMVVYTTLNHLKFTLTNGDAGVLRTLEDPIYLTYVRSSTVQYLTRSGHLGGSVPGKMRLEAVELLFKRALLARDYGTVMRVMSSPGAASLVGQSVIGYVQKRGHPELAMQFVRDPSTRLALALQCGDLREGMEAAKKLAQASAGTGGGSARMATTGGSLGAQQGWRKLGERAMELGQSQVGEVAWQKSRSLGNLSLLYALAGERDRMGRMGGIYGTGSAGMETSMWLGDVEGRVEMLLEIGQAPLAYLTAKTHGLEERAREILAGEGKSEEDGSVELGSKGGSLLHPPIPVSGSALQDWPLKRPASSVSVELERLAASYDNGALAEDEEAEEGVSKAAPTAASRATGFVGLDGEEEEEEEEEEEDGEGWGEDEMVVEDGFLPADDQGEGLGEEEEGVDPVDRWTRESPMAVDHVAAGSVETAMQLLHRQAGVVAFAPLKPHFLAIRQSAIASLGDLSVGGILGEMEVPLLREPPPLTLAGEAYGLHRLAEGGPGSALHTAYSLTTRGKFPEAIEAFRSLLHRLAFTRAPEEATAEDLEVYGVRRQEVLAQAVSYILGLGMERSRRTVSTGSGTQDQGRALELAAYFTHMTNLTPGHLQLALNSAMKVHYKAGNYLMAASFARRLLDLDGVTGAVASQAKQIKVKSDQEGVDATAINYDANIPFTVCAASYKPIPLPVQTGNGDVEVCGYCGAAYLVGEAEAPSKGGVCVVCEIGGVGQASTGLMMHV</sequence>
<feature type="compositionally biased region" description="Acidic residues" evidence="12">
    <location>
        <begin position="679"/>
        <end position="698"/>
    </location>
</feature>
<dbReference type="InterPro" id="IPR036322">
    <property type="entry name" value="WD40_repeat_dom_sf"/>
</dbReference>
<evidence type="ECO:0000256" key="1">
    <source>
        <dbReference type="ARBA" id="ARBA00004255"/>
    </source>
</evidence>
<evidence type="ECO:0000256" key="10">
    <source>
        <dbReference type="ARBA" id="ARBA00023136"/>
    </source>
</evidence>
<dbReference type="Pfam" id="PF04053">
    <property type="entry name" value="B-prop_COPA_B_2nd"/>
    <property type="match status" value="1"/>
</dbReference>
<keyword evidence="4" id="KW-0963">Cytoplasm</keyword>
<dbReference type="OrthoDB" id="10261470at2759"/>
<keyword evidence="9" id="KW-0333">Golgi apparatus</keyword>